<name>A0A5P8VRZ2_9NOSO</name>
<protein>
    <submittedName>
        <fullName evidence="1">Uncharacterized protein</fullName>
    </submittedName>
</protein>
<reference evidence="1 2" key="1">
    <citation type="submission" date="2019-10" db="EMBL/GenBank/DDBJ databases">
        <title>Genomic and transcriptomic insights into the perfect genentic adaptation of a filamentous nitrogen-fixing cyanobacterium to rice fields.</title>
        <authorList>
            <person name="Chen Z."/>
        </authorList>
    </citation>
    <scope>NUCLEOTIDE SEQUENCE [LARGE SCALE GENOMIC DNA]</scope>
    <source>
        <strain evidence="1">CCNUC1</strain>
    </source>
</reference>
<dbReference type="KEGG" id="nsh:GXM_00583"/>
<proteinExistence type="predicted"/>
<organism evidence="1 2">
    <name type="scientific">Nostoc sphaeroides CCNUC1</name>
    <dbReference type="NCBI Taxonomy" id="2653204"/>
    <lineage>
        <taxon>Bacteria</taxon>
        <taxon>Bacillati</taxon>
        <taxon>Cyanobacteriota</taxon>
        <taxon>Cyanophyceae</taxon>
        <taxon>Nostocales</taxon>
        <taxon>Nostocaceae</taxon>
        <taxon>Nostoc</taxon>
    </lineage>
</organism>
<evidence type="ECO:0000313" key="2">
    <source>
        <dbReference type="Proteomes" id="UP000326678"/>
    </source>
</evidence>
<dbReference type="Proteomes" id="UP000326678">
    <property type="component" value="Chromosome Gxm1"/>
</dbReference>
<gene>
    <name evidence="1" type="ORF">GXM_00583</name>
</gene>
<dbReference type="AlphaFoldDB" id="A0A5P8VRZ2"/>
<dbReference type="EMBL" id="CP045226">
    <property type="protein sequence ID" value="QFS43110.1"/>
    <property type="molecule type" value="Genomic_DNA"/>
</dbReference>
<sequence>MNFLGLLNANAQFNQPHTENLNDQRSNTHSDFSPKIKKAIIVRAATFSRY</sequence>
<accession>A0A5P8VRZ2</accession>
<keyword evidence="2" id="KW-1185">Reference proteome</keyword>
<evidence type="ECO:0000313" key="1">
    <source>
        <dbReference type="EMBL" id="QFS43110.1"/>
    </source>
</evidence>